<evidence type="ECO:0000313" key="3">
    <source>
        <dbReference type="EMBL" id="OLP50274.1"/>
    </source>
</evidence>
<dbReference type="Gene3D" id="2.30.30.40">
    <property type="entry name" value="SH3 Domains"/>
    <property type="match status" value="1"/>
</dbReference>
<keyword evidence="4" id="KW-1185">Reference proteome</keyword>
<dbReference type="SMART" id="SM00260">
    <property type="entry name" value="CheW"/>
    <property type="match status" value="1"/>
</dbReference>
<dbReference type="PROSITE" id="PS50851">
    <property type="entry name" value="CHEW"/>
    <property type="match status" value="1"/>
</dbReference>
<dbReference type="OrthoDB" id="9794382at2"/>
<reference evidence="3 4" key="1">
    <citation type="submission" date="2016-09" db="EMBL/GenBank/DDBJ databases">
        <title>Rhizobium oryziradicis sp. nov., isolated from the root of rice.</title>
        <authorList>
            <person name="Zhao J."/>
            <person name="Zhang X."/>
        </authorList>
    </citation>
    <scope>NUCLEOTIDE SEQUENCE [LARGE SCALE GENOMIC DNA]</scope>
    <source>
        <strain evidence="3 4">14971</strain>
    </source>
</reference>
<evidence type="ECO:0000313" key="5">
    <source>
        <dbReference type="Proteomes" id="UP000544107"/>
    </source>
</evidence>
<dbReference type="GO" id="GO:0006935">
    <property type="term" value="P:chemotaxis"/>
    <property type="evidence" value="ECO:0007669"/>
    <property type="project" value="InterPro"/>
</dbReference>
<dbReference type="EMBL" id="JACIED010000003">
    <property type="protein sequence ID" value="MBB4008580.1"/>
    <property type="molecule type" value="Genomic_DNA"/>
</dbReference>
<accession>A0A1Q9A6W5</accession>
<dbReference type="InterPro" id="IPR036061">
    <property type="entry name" value="CheW-like_dom_sf"/>
</dbReference>
<dbReference type="InterPro" id="IPR002545">
    <property type="entry name" value="CheW-lke_dom"/>
</dbReference>
<evidence type="ECO:0000313" key="2">
    <source>
        <dbReference type="EMBL" id="MBB4008580.1"/>
    </source>
</evidence>
<organism evidence="3 4">
    <name type="scientific">Allorhizobium taibaishanense</name>
    <dbReference type="NCBI Taxonomy" id="887144"/>
    <lineage>
        <taxon>Bacteria</taxon>
        <taxon>Pseudomonadati</taxon>
        <taxon>Pseudomonadota</taxon>
        <taxon>Alphaproteobacteria</taxon>
        <taxon>Hyphomicrobiales</taxon>
        <taxon>Rhizobiaceae</taxon>
        <taxon>Rhizobium/Agrobacterium group</taxon>
        <taxon>Allorhizobium</taxon>
    </lineage>
</organism>
<dbReference type="SUPFAM" id="SSF50341">
    <property type="entry name" value="CheW-like"/>
    <property type="match status" value="1"/>
</dbReference>
<evidence type="ECO:0000313" key="4">
    <source>
        <dbReference type="Proteomes" id="UP000185598"/>
    </source>
</evidence>
<dbReference type="PANTHER" id="PTHR22617">
    <property type="entry name" value="CHEMOTAXIS SENSOR HISTIDINE KINASE-RELATED"/>
    <property type="match status" value="1"/>
</dbReference>
<dbReference type="Pfam" id="PF01584">
    <property type="entry name" value="CheW"/>
    <property type="match status" value="1"/>
</dbReference>
<comment type="caution">
    <text evidence="3">The sequence shown here is derived from an EMBL/GenBank/DDBJ whole genome shotgun (WGS) entry which is preliminary data.</text>
</comment>
<dbReference type="AlphaFoldDB" id="A0A1Q9A6W5"/>
<dbReference type="Proteomes" id="UP000544107">
    <property type="component" value="Unassembled WGS sequence"/>
</dbReference>
<dbReference type="Proteomes" id="UP000185598">
    <property type="component" value="Unassembled WGS sequence"/>
</dbReference>
<dbReference type="InterPro" id="IPR039315">
    <property type="entry name" value="CheW"/>
</dbReference>
<sequence>MRANLAGQADALEILAFRLHGQEFCVKTTTIREIRGWAPATPLPHAPVDVVGVINLRGTVIPIVDLAVKLGMNAMVASERSAIIVAEVSGAIIGLLVDAVSDILTVASDNLQPVPQATVGGMDFSEGMIVTDAAMICFLNLERLFGEGDRGDWGIAA</sequence>
<dbReference type="STRING" id="887144.BJF91_13215"/>
<protein>
    <submittedName>
        <fullName evidence="2 3">Chemotaxis protein CheW</fullName>
    </submittedName>
</protein>
<dbReference type="GO" id="GO:0007165">
    <property type="term" value="P:signal transduction"/>
    <property type="evidence" value="ECO:0007669"/>
    <property type="project" value="InterPro"/>
</dbReference>
<dbReference type="EMBL" id="MKIN01000021">
    <property type="protein sequence ID" value="OLP50274.1"/>
    <property type="molecule type" value="Genomic_DNA"/>
</dbReference>
<dbReference type="Gene3D" id="2.40.50.180">
    <property type="entry name" value="CheA-289, Domain 4"/>
    <property type="match status" value="1"/>
</dbReference>
<proteinExistence type="predicted"/>
<evidence type="ECO:0000259" key="1">
    <source>
        <dbReference type="PROSITE" id="PS50851"/>
    </source>
</evidence>
<reference evidence="2 5" key="2">
    <citation type="submission" date="2020-08" db="EMBL/GenBank/DDBJ databases">
        <title>Genomic Encyclopedia of Type Strains, Phase IV (KMG-IV): sequencing the most valuable type-strain genomes for metagenomic binning, comparative biology and taxonomic classification.</title>
        <authorList>
            <person name="Goeker M."/>
        </authorList>
    </citation>
    <scope>NUCLEOTIDE SEQUENCE [LARGE SCALE GENOMIC DNA]</scope>
    <source>
        <strain evidence="2 5">DSM 100021</strain>
    </source>
</reference>
<name>A0A1Q9A6W5_9HYPH</name>
<feature type="domain" description="CheW-like" evidence="1">
    <location>
        <begin position="11"/>
        <end position="150"/>
    </location>
</feature>
<dbReference type="RefSeq" id="WP_075614166.1">
    <property type="nucleotide sequence ID" value="NZ_JACIED010000003.1"/>
</dbReference>
<dbReference type="GO" id="GO:0005829">
    <property type="term" value="C:cytosol"/>
    <property type="evidence" value="ECO:0007669"/>
    <property type="project" value="TreeGrafter"/>
</dbReference>
<dbReference type="PANTHER" id="PTHR22617:SF23">
    <property type="entry name" value="CHEMOTAXIS PROTEIN CHEW"/>
    <property type="match status" value="1"/>
</dbReference>
<gene>
    <name evidence="3" type="ORF">BJF91_13215</name>
    <name evidence="2" type="ORF">GGQ71_002860</name>
</gene>